<evidence type="ECO:0000256" key="3">
    <source>
        <dbReference type="ARBA" id="ARBA00022806"/>
    </source>
</evidence>
<dbReference type="CDD" id="cd10311">
    <property type="entry name" value="PLDc_N_DEXD_c"/>
    <property type="match status" value="1"/>
</dbReference>
<dbReference type="InterPro" id="IPR057342">
    <property type="entry name" value="DEXDc_RapA"/>
</dbReference>
<dbReference type="PROSITE" id="PS51192">
    <property type="entry name" value="HELICASE_ATP_BIND_1"/>
    <property type="match status" value="1"/>
</dbReference>
<evidence type="ECO:0000256" key="4">
    <source>
        <dbReference type="ARBA" id="ARBA00022840"/>
    </source>
</evidence>
<accession>A0ABM6TXJ6</accession>
<evidence type="ECO:0000313" key="7">
    <source>
        <dbReference type="EMBL" id="AVQ19111.1"/>
    </source>
</evidence>
<evidence type="ECO:0000313" key="8">
    <source>
        <dbReference type="Proteomes" id="UP000240258"/>
    </source>
</evidence>
<evidence type="ECO:0000256" key="2">
    <source>
        <dbReference type="ARBA" id="ARBA00022801"/>
    </source>
</evidence>
<dbReference type="Gene3D" id="3.40.50.300">
    <property type="entry name" value="P-loop containing nucleotide triphosphate hydrolases"/>
    <property type="match status" value="1"/>
</dbReference>
<dbReference type="PANTHER" id="PTHR45766">
    <property type="entry name" value="DNA ANNEALING HELICASE AND ENDONUCLEASE ZRANB3 FAMILY MEMBER"/>
    <property type="match status" value="1"/>
</dbReference>
<dbReference type="PROSITE" id="PS51194">
    <property type="entry name" value="HELICASE_CTER"/>
    <property type="match status" value="1"/>
</dbReference>
<evidence type="ECO:0000259" key="6">
    <source>
        <dbReference type="PROSITE" id="PS51194"/>
    </source>
</evidence>
<feature type="domain" description="Helicase ATP-binding" evidence="5">
    <location>
        <begin position="261"/>
        <end position="423"/>
    </location>
</feature>
<dbReference type="EMBL" id="CP028102">
    <property type="protein sequence ID" value="AVQ19111.1"/>
    <property type="molecule type" value="Genomic_DNA"/>
</dbReference>
<dbReference type="InterPro" id="IPR014001">
    <property type="entry name" value="Helicase_ATP-bd"/>
</dbReference>
<gene>
    <name evidence="7" type="ORF">C4N19_08380</name>
</gene>
<proteinExistence type="predicted"/>
<evidence type="ECO:0000256" key="1">
    <source>
        <dbReference type="ARBA" id="ARBA00022741"/>
    </source>
</evidence>
<organism evidence="7 8">
    <name type="scientific">Fusobacterium mortiferum ATCC 9817</name>
    <dbReference type="NCBI Taxonomy" id="469616"/>
    <lineage>
        <taxon>Bacteria</taxon>
        <taxon>Fusobacteriati</taxon>
        <taxon>Fusobacteriota</taxon>
        <taxon>Fusobacteriia</taxon>
        <taxon>Fusobacteriales</taxon>
        <taxon>Fusobacteriaceae</taxon>
        <taxon>Fusobacterium</taxon>
    </lineage>
</organism>
<dbReference type="Pfam" id="PF00271">
    <property type="entry name" value="Helicase_C"/>
    <property type="match status" value="1"/>
</dbReference>
<evidence type="ECO:0000259" key="5">
    <source>
        <dbReference type="PROSITE" id="PS51192"/>
    </source>
</evidence>
<dbReference type="InterPro" id="IPR038718">
    <property type="entry name" value="SNF2-like_sf"/>
</dbReference>
<dbReference type="Proteomes" id="UP000240258">
    <property type="component" value="Chromosome"/>
</dbReference>
<dbReference type="CDD" id="cd18011">
    <property type="entry name" value="DEXDc_RapA"/>
    <property type="match status" value="1"/>
</dbReference>
<dbReference type="RefSeq" id="WP_005884918.1">
    <property type="nucleotide sequence ID" value="NZ_CP028102.1"/>
</dbReference>
<dbReference type="SMART" id="SM00490">
    <property type="entry name" value="HELICc"/>
    <property type="match status" value="1"/>
</dbReference>
<feature type="domain" description="Helicase C-terminal" evidence="6">
    <location>
        <begin position="681"/>
        <end position="871"/>
    </location>
</feature>
<keyword evidence="2" id="KW-0378">Hydrolase</keyword>
<keyword evidence="4" id="KW-0067">ATP-binding</keyword>
<dbReference type="SMART" id="SM00487">
    <property type="entry name" value="DEXDc"/>
    <property type="match status" value="1"/>
</dbReference>
<dbReference type="InterPro" id="IPR000330">
    <property type="entry name" value="SNF2_N"/>
</dbReference>
<dbReference type="SUPFAM" id="SSF52540">
    <property type="entry name" value="P-loop containing nucleoside triphosphate hydrolases"/>
    <property type="match status" value="2"/>
</dbReference>
<dbReference type="InterPro" id="IPR049730">
    <property type="entry name" value="SNF2/RAD54-like_C"/>
</dbReference>
<dbReference type="Pfam" id="PF00176">
    <property type="entry name" value="SNF2-rel_dom"/>
    <property type="match status" value="1"/>
</dbReference>
<dbReference type="Gene3D" id="3.30.870.10">
    <property type="entry name" value="Endonuclease Chain A"/>
    <property type="match status" value="1"/>
</dbReference>
<protein>
    <submittedName>
        <fullName evidence="7">Helicase</fullName>
    </submittedName>
</protein>
<reference evidence="8" key="1">
    <citation type="journal article" date="2018" name="MSphere">
        <title>Fusobacterium Genomics Using MinION and Illumina Sequencing Enables Genome Completion and Correction.</title>
        <authorList>
            <person name="Todd S.M."/>
            <person name="Settlage R.E."/>
            <person name="Lahmers K.K."/>
            <person name="Slade D.J."/>
        </authorList>
    </citation>
    <scope>NUCLEOTIDE SEQUENCE [LARGE SCALE GENOMIC DNA]</scope>
    <source>
        <strain evidence="8">ATCC 9817</strain>
    </source>
</reference>
<keyword evidence="8" id="KW-1185">Reference proteome</keyword>
<dbReference type="GeneID" id="62763540"/>
<dbReference type="InterPro" id="IPR027417">
    <property type="entry name" value="P-loop_NTPase"/>
</dbReference>
<sequence>MEMQILDNKVQGRVIDKLRENIKFGTRLSIISAYFTIYAYEELRKELGKIEKLRLLFSEPTFVKNKKDINREFKLSGSYERGLAGDRYEMKLKNELKQSEIAKECANWIREKVEVRAYDEEYPLPQKMYLMENKKDESACIFGSSDFTSSGLGLVPSKKLEANTYIKDSIYTQQLLNQFELYWNDKDKVKDVKTYLLKSLEEVYKENNPEFIYFVTLYNIFKDYLNDLSEEDIIKTKTGFKESVVWNKLYNFQKDGVLGAIDKLEKYHGCILADSVGLGKTFEALAVIKYYESRNSRVLVLCPKKLRENWLTYKGNRRDNILERDRLNYDVLNHTDLSRYSGYSGEINLEKIYWENYDLIVIDESHNFRNNNNKRDDKETRYSRLLNQIIKKGVKTKVLMLSATPVNNRMTDLKNQIAFATEGNEFALADYGIKSIDQILRKAQLVFNKWNELPEERKTLETLLEMLETDYFKLLDMLTIARSRKHIQKYYDTTHIGKFPERLKPINIKNDIDIQNDFIDLDELNKLIRALNLAIYSPMKYILPSKIAEYSKKYDTKTGKAVFRQIDRETSLIHLMRINILKRMESSIHSFGITISKILKNIDITLEKLNKSQDIEENLDIDDLELDDPRLDSVMIGSKNVKVFIQDIDKIKWRAELEGDRAILERIMIEAFKIQPHRDKKLEELKDLIREKVKTPINEGNKKVIIFTAFADTAKYLYDNIADWGLEELGLYSAVITGSDNPKTNLKGMKGEFNNILVNFSPKSKGREATDRAEIDILIATDCISEGQNLQDCDYLINYDIHWNPVRIIQRFGRVDRIGSKNEVIQLVNFWPNMELDEYINLEARVSGRMVMLDMSATGEENVIVDSGEMNDLEYRKKQLKQLQDQVVDLEDIGGGISITDLTFNDFKMDLVNYMKNNKEILEKAPTGMYAVAKSNIEEAERGVIFCLKQINEEIKPSEFNTLNPYFLVYVKESGEVLLNFIQSKKILDIYKKVCLGENTLFPDLISEFNRETNNAKDMSKFTNFLEKTVENIVGKEEEKGLDSLFSFGETVLNNSVQNMDDFELISFLVIK</sequence>
<dbReference type="GO" id="GO:0004386">
    <property type="term" value="F:helicase activity"/>
    <property type="evidence" value="ECO:0007669"/>
    <property type="project" value="UniProtKB-KW"/>
</dbReference>
<keyword evidence="3 7" id="KW-0347">Helicase</keyword>
<keyword evidence="1" id="KW-0547">Nucleotide-binding</keyword>
<dbReference type="CDD" id="cd18793">
    <property type="entry name" value="SF2_C_SNF"/>
    <property type="match status" value="1"/>
</dbReference>
<dbReference type="Gene3D" id="3.40.50.10810">
    <property type="entry name" value="Tandem AAA-ATPase domain"/>
    <property type="match status" value="1"/>
</dbReference>
<dbReference type="PANTHER" id="PTHR45766:SF6">
    <property type="entry name" value="SWI_SNF-RELATED MATRIX-ASSOCIATED ACTIN-DEPENDENT REGULATOR OF CHROMATIN SUBFAMILY A-LIKE PROTEIN 1"/>
    <property type="match status" value="1"/>
</dbReference>
<dbReference type="InterPro" id="IPR001650">
    <property type="entry name" value="Helicase_C-like"/>
</dbReference>
<name>A0ABM6TXJ6_FUSMR</name>